<protein>
    <submittedName>
        <fullName evidence="2">Uncharacterized protein</fullName>
    </submittedName>
</protein>
<comment type="caution">
    <text evidence="2">The sequence shown here is derived from an EMBL/GenBank/DDBJ whole genome shotgun (WGS) entry which is preliminary data.</text>
</comment>
<dbReference type="GO" id="GO:0005634">
    <property type="term" value="C:nucleus"/>
    <property type="evidence" value="ECO:0007669"/>
    <property type="project" value="TreeGrafter"/>
</dbReference>
<dbReference type="EMBL" id="MCGT01000011">
    <property type="protein sequence ID" value="ORX55563.1"/>
    <property type="molecule type" value="Genomic_DNA"/>
</dbReference>
<keyword evidence="3" id="KW-1185">Reference proteome</keyword>
<proteinExistence type="predicted"/>
<feature type="region of interest" description="Disordered" evidence="1">
    <location>
        <begin position="130"/>
        <end position="182"/>
    </location>
</feature>
<dbReference type="Proteomes" id="UP000242146">
    <property type="component" value="Unassembled WGS sequence"/>
</dbReference>
<dbReference type="PANTHER" id="PTHR31058:SF2">
    <property type="entry name" value="ZINC FINGER C4H2 DOMAIN-CONTAINING PROTEIN"/>
    <property type="match status" value="1"/>
</dbReference>
<dbReference type="InterPro" id="IPR018482">
    <property type="entry name" value="Znf-C4H2"/>
</dbReference>
<accession>A0A1X2GJV9</accession>
<name>A0A1X2GJV9_9FUNG</name>
<evidence type="ECO:0000256" key="1">
    <source>
        <dbReference type="SAM" id="MobiDB-lite"/>
    </source>
</evidence>
<feature type="compositionally biased region" description="Low complexity" evidence="1">
    <location>
        <begin position="143"/>
        <end position="173"/>
    </location>
</feature>
<evidence type="ECO:0000313" key="2">
    <source>
        <dbReference type="EMBL" id="ORX55563.1"/>
    </source>
</evidence>
<sequence>MADDLTYTCPNCYRHETKQLLDRKTHLLQTTELLESKTSSLEELTAERHKRLKEKRLLLELLQGVVKDIDSIAEMEVILKKECEDLKSAVEQERALEYEPLHEQVNILRSAKGMTKIPHLQQDIDNELAKRLQERREEWQNGTPSSSSASVSAPTSSSRPASRKTTSSTATQRARTKKRRKD</sequence>
<reference evidence="2 3" key="1">
    <citation type="submission" date="2016-07" db="EMBL/GenBank/DDBJ databases">
        <title>Pervasive Adenine N6-methylation of Active Genes in Fungi.</title>
        <authorList>
            <consortium name="DOE Joint Genome Institute"/>
            <person name="Mondo S.J."/>
            <person name="Dannebaum R.O."/>
            <person name="Kuo R.C."/>
            <person name="Labutti K."/>
            <person name="Haridas S."/>
            <person name="Kuo A."/>
            <person name="Salamov A."/>
            <person name="Ahrendt S.R."/>
            <person name="Lipzen A."/>
            <person name="Sullivan W."/>
            <person name="Andreopoulos W.B."/>
            <person name="Clum A."/>
            <person name="Lindquist E."/>
            <person name="Daum C."/>
            <person name="Ramamoorthy G.K."/>
            <person name="Gryganskyi A."/>
            <person name="Culley D."/>
            <person name="Magnuson J.K."/>
            <person name="James T.Y."/>
            <person name="O'Malley M.A."/>
            <person name="Stajich J.E."/>
            <person name="Spatafora J.W."/>
            <person name="Visel A."/>
            <person name="Grigoriev I.V."/>
        </authorList>
    </citation>
    <scope>NUCLEOTIDE SEQUENCE [LARGE SCALE GENOMIC DNA]</scope>
    <source>
        <strain evidence="2 3">NRRL 3301</strain>
    </source>
</reference>
<evidence type="ECO:0000313" key="3">
    <source>
        <dbReference type="Proteomes" id="UP000242146"/>
    </source>
</evidence>
<dbReference type="AlphaFoldDB" id="A0A1X2GJV9"/>
<dbReference type="OrthoDB" id="20865at2759"/>
<dbReference type="PANTHER" id="PTHR31058">
    <property type="entry name" value="ZINC FINGER C4H2 DOMAIN-CONTAINING PROTEIN"/>
    <property type="match status" value="1"/>
</dbReference>
<feature type="compositionally biased region" description="Basic and acidic residues" evidence="1">
    <location>
        <begin position="130"/>
        <end position="139"/>
    </location>
</feature>
<organism evidence="2 3">
    <name type="scientific">Hesseltinella vesiculosa</name>
    <dbReference type="NCBI Taxonomy" id="101127"/>
    <lineage>
        <taxon>Eukaryota</taxon>
        <taxon>Fungi</taxon>
        <taxon>Fungi incertae sedis</taxon>
        <taxon>Mucoromycota</taxon>
        <taxon>Mucoromycotina</taxon>
        <taxon>Mucoromycetes</taxon>
        <taxon>Mucorales</taxon>
        <taxon>Cunninghamellaceae</taxon>
        <taxon>Hesseltinella</taxon>
    </lineage>
</organism>
<gene>
    <name evidence="2" type="ORF">DM01DRAFT_1022371</name>
</gene>